<sequence>MALVVQQERDIGGRDRSTLAVERCRPRGQGLTTWDGLAPVGVEGVPGGPRLDGRMMAMGSDGEGSSPMALNYLITGAERSFVFVVRSFTVANWEALHTGGGKSRRYNNSELMEIRGWIAT</sequence>
<keyword evidence="3" id="KW-1185">Reference proteome</keyword>
<proteinExistence type="predicted"/>
<evidence type="ECO:0000313" key="3">
    <source>
        <dbReference type="Proteomes" id="UP000030765"/>
    </source>
</evidence>
<accession>A0A084VT84</accession>
<dbReference type="EnsemblMetazoa" id="ASIC008740-RA">
    <property type="protein sequence ID" value="ASIC008740-PA"/>
    <property type="gene ID" value="ASIC008740"/>
</dbReference>
<reference evidence="2" key="2">
    <citation type="submission" date="2020-05" db="UniProtKB">
        <authorList>
            <consortium name="EnsemblMetazoa"/>
        </authorList>
    </citation>
    <scope>IDENTIFICATION</scope>
</reference>
<dbReference type="AlphaFoldDB" id="A0A084VT84"/>
<dbReference type="EMBL" id="KE525074">
    <property type="protein sequence ID" value="KFB41178.1"/>
    <property type="molecule type" value="Genomic_DNA"/>
</dbReference>
<protein>
    <submittedName>
        <fullName evidence="1 2">Uncharacterized protein</fullName>
    </submittedName>
</protein>
<organism evidence="1">
    <name type="scientific">Anopheles sinensis</name>
    <name type="common">Mosquito</name>
    <dbReference type="NCBI Taxonomy" id="74873"/>
    <lineage>
        <taxon>Eukaryota</taxon>
        <taxon>Metazoa</taxon>
        <taxon>Ecdysozoa</taxon>
        <taxon>Arthropoda</taxon>
        <taxon>Hexapoda</taxon>
        <taxon>Insecta</taxon>
        <taxon>Pterygota</taxon>
        <taxon>Neoptera</taxon>
        <taxon>Endopterygota</taxon>
        <taxon>Diptera</taxon>
        <taxon>Nematocera</taxon>
        <taxon>Culicoidea</taxon>
        <taxon>Culicidae</taxon>
        <taxon>Anophelinae</taxon>
        <taxon>Anopheles</taxon>
    </lineage>
</organism>
<name>A0A084VT84_ANOSI</name>
<dbReference type="EMBL" id="ATLV01016273">
    <property type="status" value="NOT_ANNOTATED_CDS"/>
    <property type="molecule type" value="Genomic_DNA"/>
</dbReference>
<evidence type="ECO:0000313" key="1">
    <source>
        <dbReference type="EMBL" id="KFB41178.1"/>
    </source>
</evidence>
<dbReference type="Proteomes" id="UP000030765">
    <property type="component" value="Unassembled WGS sequence"/>
</dbReference>
<dbReference type="VEuPathDB" id="VectorBase:ASIC008740"/>
<gene>
    <name evidence="1" type="ORF">ZHAS_00008740</name>
</gene>
<reference evidence="1 3" key="1">
    <citation type="journal article" date="2014" name="BMC Genomics">
        <title>Genome sequence of Anopheles sinensis provides insight into genetics basis of mosquito competence for malaria parasites.</title>
        <authorList>
            <person name="Zhou D."/>
            <person name="Zhang D."/>
            <person name="Ding G."/>
            <person name="Shi L."/>
            <person name="Hou Q."/>
            <person name="Ye Y."/>
            <person name="Xu Y."/>
            <person name="Zhou H."/>
            <person name="Xiong C."/>
            <person name="Li S."/>
            <person name="Yu J."/>
            <person name="Hong S."/>
            <person name="Yu X."/>
            <person name="Zou P."/>
            <person name="Chen C."/>
            <person name="Chang X."/>
            <person name="Wang W."/>
            <person name="Lv Y."/>
            <person name="Sun Y."/>
            <person name="Ma L."/>
            <person name="Shen B."/>
            <person name="Zhu C."/>
        </authorList>
    </citation>
    <scope>NUCLEOTIDE SEQUENCE [LARGE SCALE GENOMIC DNA]</scope>
</reference>
<evidence type="ECO:0000313" key="2">
    <source>
        <dbReference type="EnsemblMetazoa" id="ASIC008740-PA"/>
    </source>
</evidence>